<protein>
    <submittedName>
        <fullName evidence="2">Kinase-like domain-containing protein</fullName>
    </submittedName>
</protein>
<dbReference type="InterPro" id="IPR011009">
    <property type="entry name" value="Kinase-like_dom_sf"/>
</dbReference>
<accession>A0A8H3KYM4</accession>
<comment type="caution">
    <text evidence="2">The sequence shown here is derived from an EMBL/GenBank/DDBJ whole genome shotgun (WGS) entry which is preliminary data.</text>
</comment>
<gene>
    <name evidence="2" type="ORF">RCL2_000571800</name>
</gene>
<keyword evidence="2" id="KW-0418">Kinase</keyword>
<dbReference type="Gene3D" id="1.10.510.10">
    <property type="entry name" value="Transferase(Phosphotransferase) domain 1"/>
    <property type="match status" value="1"/>
</dbReference>
<reference evidence="2" key="1">
    <citation type="submission" date="2019-10" db="EMBL/GenBank/DDBJ databases">
        <title>Conservation and host-specific expression of non-tandemly repeated heterogenous ribosome RNA gene in arbuscular mycorrhizal fungi.</title>
        <authorList>
            <person name="Maeda T."/>
            <person name="Kobayashi Y."/>
            <person name="Nakagawa T."/>
            <person name="Ezawa T."/>
            <person name="Yamaguchi K."/>
            <person name="Bino T."/>
            <person name="Nishimoto Y."/>
            <person name="Shigenobu S."/>
            <person name="Kawaguchi M."/>
        </authorList>
    </citation>
    <scope>NUCLEOTIDE SEQUENCE</scope>
    <source>
        <strain evidence="2">HR1</strain>
    </source>
</reference>
<dbReference type="Proteomes" id="UP000615446">
    <property type="component" value="Unassembled WGS sequence"/>
</dbReference>
<evidence type="ECO:0000259" key="1">
    <source>
        <dbReference type="PROSITE" id="PS50011"/>
    </source>
</evidence>
<feature type="domain" description="Protein kinase" evidence="1">
    <location>
        <begin position="17"/>
        <end position="335"/>
    </location>
</feature>
<evidence type="ECO:0000313" key="2">
    <source>
        <dbReference type="EMBL" id="GES78413.1"/>
    </source>
</evidence>
<dbReference type="Pfam" id="PF07714">
    <property type="entry name" value="PK_Tyr_Ser-Thr"/>
    <property type="match status" value="1"/>
</dbReference>
<organism evidence="2 3">
    <name type="scientific">Rhizophagus clarus</name>
    <dbReference type="NCBI Taxonomy" id="94130"/>
    <lineage>
        <taxon>Eukaryota</taxon>
        <taxon>Fungi</taxon>
        <taxon>Fungi incertae sedis</taxon>
        <taxon>Mucoromycota</taxon>
        <taxon>Glomeromycotina</taxon>
        <taxon>Glomeromycetes</taxon>
        <taxon>Glomerales</taxon>
        <taxon>Glomeraceae</taxon>
        <taxon>Rhizophagus</taxon>
    </lineage>
</organism>
<dbReference type="InterPro" id="IPR001245">
    <property type="entry name" value="Ser-Thr/Tyr_kinase_cat_dom"/>
</dbReference>
<dbReference type="GO" id="GO:0004674">
    <property type="term" value="F:protein serine/threonine kinase activity"/>
    <property type="evidence" value="ECO:0007669"/>
    <property type="project" value="TreeGrafter"/>
</dbReference>
<dbReference type="SUPFAM" id="SSF56112">
    <property type="entry name" value="Protein kinase-like (PK-like)"/>
    <property type="match status" value="1"/>
</dbReference>
<keyword evidence="2" id="KW-0808">Transferase</keyword>
<name>A0A8H3KYM4_9GLOM</name>
<dbReference type="OrthoDB" id="2401280at2759"/>
<sequence length="516" mass="59736">MDSIRKDIVFAAYHRAYALMDVKNQDTLDKKFELLRRTIPSDKSLTKDEKSYAIKLLNKDFDTYKILRNEGTKRICGCSEIYGAYWIDGCYDEWDSKEKKLKRYGAHRVVLKKLENVESANRSWFDESKFHLCISNKHSHIVQCYGLTKNPLDGNYILVIYKLDYNLKEYLYNNHNKLTWEKRIQIIDEIVYAVSRIHSENAIHRDLHSGNVLYHNANVLCISDLGFCGPADKPLNSIYGNLPYIAPEVISGKGTSFASDIYSIGMLMWEISSGQSPFINFENDYELALKIISGMRPKIIPGTPLEYKKLMVQCWEADPTKRPDINTLFNEIAKINRLNYQNESNRHKRDKSIVKKLVGKIGLSKSKANTISKTNEINILETYNNSTSRLFTSKVYQFKDLPEPKNATEEEQEAFHSKPYGFSIPYNIEDFDNKSNNNTSKSSDSILKDDSKKLSKIFENMQINSNNDNQVSYKEETTIQQVKKHNIDDIDDDEMYDTSNFHSEEQADFEIPNDGF</sequence>
<dbReference type="AlphaFoldDB" id="A0A8H3KYM4"/>
<evidence type="ECO:0000313" key="3">
    <source>
        <dbReference type="Proteomes" id="UP000615446"/>
    </source>
</evidence>
<dbReference type="PANTHER" id="PTHR44329">
    <property type="entry name" value="SERINE/THREONINE-PROTEIN KINASE TNNI3K-RELATED"/>
    <property type="match status" value="1"/>
</dbReference>
<proteinExistence type="predicted"/>
<dbReference type="EMBL" id="BLAL01000037">
    <property type="protein sequence ID" value="GES78413.1"/>
    <property type="molecule type" value="Genomic_DNA"/>
</dbReference>
<dbReference type="InterPro" id="IPR000719">
    <property type="entry name" value="Prot_kinase_dom"/>
</dbReference>
<dbReference type="InterPro" id="IPR051681">
    <property type="entry name" value="Ser/Thr_Kinases-Pseudokinases"/>
</dbReference>
<dbReference type="GO" id="GO:0005524">
    <property type="term" value="F:ATP binding"/>
    <property type="evidence" value="ECO:0007669"/>
    <property type="project" value="InterPro"/>
</dbReference>
<dbReference type="PROSITE" id="PS50011">
    <property type="entry name" value="PROTEIN_KINASE_DOM"/>
    <property type="match status" value="1"/>
</dbReference>